<reference evidence="3 4" key="1">
    <citation type="submission" date="2010-03" db="EMBL/GenBank/DDBJ databases">
        <title>The Genome Sequence of Fusobacterium sp. 1_1_41FAA.</title>
        <authorList>
            <consortium name="The Broad Institute Genome Sequencing Platform"/>
            <person name="Ward D."/>
            <person name="Earl A."/>
            <person name="Feldgarden M."/>
            <person name="Gevers D."/>
            <person name="Young S.K."/>
            <person name="Zeng Q."/>
            <person name="Koehrsen M."/>
            <person name="Alvarado L."/>
            <person name="Berlin A."/>
            <person name="Borenstein D."/>
            <person name="Chapman S."/>
            <person name="Chen Z."/>
            <person name="Engels R."/>
            <person name="Freedman E."/>
            <person name="Gellesch M."/>
            <person name="Goldberg J."/>
            <person name="Griggs A."/>
            <person name="Gujja S."/>
            <person name="Heilman E."/>
            <person name="Heiman D."/>
            <person name="Hepburn T."/>
            <person name="Howarth C."/>
            <person name="Jen D."/>
            <person name="Larson L."/>
            <person name="Mehta T."/>
            <person name="Park D."/>
            <person name="Pearson M."/>
            <person name="Richards J."/>
            <person name="Roberts A."/>
            <person name="Saif S."/>
            <person name="Shea T."/>
            <person name="Shenoy N."/>
            <person name="Sisk P."/>
            <person name="Stolte C."/>
            <person name="Sykes S."/>
            <person name="Walk T."/>
            <person name="White J."/>
            <person name="Yandava C."/>
            <person name="Strauss J.C."/>
            <person name="Ambrose C.E."/>
            <person name="Allen-Vercoe E."/>
            <person name="Haas B."/>
            <person name="Henn M.R."/>
            <person name="Nusbaum C."/>
            <person name="Birren B."/>
        </authorList>
    </citation>
    <scope>NUCLEOTIDE SEQUENCE [LARGE SCALE GENOMIC DNA]</scope>
    <source>
        <strain evidence="3 4">1_1_41FAA</strain>
    </source>
</reference>
<dbReference type="InterPro" id="IPR053787">
    <property type="entry name" value="Autotransptr-assoc_N"/>
</dbReference>
<dbReference type="PROSITE" id="PS51208">
    <property type="entry name" value="AUTOTRANSPORTER"/>
    <property type="match status" value="1"/>
</dbReference>
<dbReference type="Proteomes" id="UP000003964">
    <property type="component" value="Unassembled WGS sequence"/>
</dbReference>
<feature type="coiled-coil region" evidence="1">
    <location>
        <begin position="153"/>
        <end position="191"/>
    </location>
</feature>
<name>D6LJV1_9FUSO</name>
<keyword evidence="1" id="KW-0175">Coiled coil</keyword>
<dbReference type="Pfam" id="PF03797">
    <property type="entry name" value="Autotransporter"/>
    <property type="match status" value="1"/>
</dbReference>
<evidence type="ECO:0000256" key="1">
    <source>
        <dbReference type="SAM" id="Coils"/>
    </source>
</evidence>
<gene>
    <name evidence="3" type="ORF">HMPREF0400_01874</name>
</gene>
<dbReference type="NCBIfam" id="NF033175">
    <property type="entry name" value="fuso_auto_Nterm"/>
    <property type="match status" value="2"/>
</dbReference>
<dbReference type="RefSeq" id="WP_008821755.1">
    <property type="nucleotide sequence ID" value="NZ_GG770385.1"/>
</dbReference>
<dbReference type="InterPro" id="IPR036709">
    <property type="entry name" value="Autotransporte_beta_dom_sf"/>
</dbReference>
<evidence type="ECO:0000313" key="4">
    <source>
        <dbReference type="Proteomes" id="UP000003964"/>
    </source>
</evidence>
<dbReference type="SUPFAM" id="SSF103515">
    <property type="entry name" value="Autotransporter"/>
    <property type="match status" value="1"/>
</dbReference>
<evidence type="ECO:0000313" key="3">
    <source>
        <dbReference type="EMBL" id="EFG27467.2"/>
    </source>
</evidence>
<sequence>MNNNLYNVEKNLRSIAKRYENVKYSVGLAVLFLMKGTSAFSDDNMIQETEKQKDILIDVKKGKSQLKEKKTITQKTQKLKASWTSMQFGANDLYSNFFATPKTDIEKTTIVKNEKTVLVASADNSTSLPMFAKLSSDIEKTSTPTTEEINTSKENLRNSVGNLQNKIDIARKENSKEIEGLKLELVQLMEQGNQVVKSPWSSWQFGANYFYDNWGSAYKGRGDKKAEIYNLQRDNTMKRFVYPTSGASSSSVKYGLTDLSIEEEEKSKIIVNAAIRPKLIDKEPPKLQLPTVTAPNSRALGLTLSSPKVIQISSVKAPDMDISIVNPNASPFSDFFWGWLEGVSIAAAHINDESRPVWKEARRPMMQNIDITGGVFWSGVKPDGTAFEGSGFSGASQDTTVHNAVNFTSSKNYDKRHQTIINSYDGRWSGRPGNKITGGSYYVRGRDNTPTAQGVGFVSGKGTGTAAFHIVGDVEIKNVTVNLYNRAAFINAEAFRGGSVKMENVTINILEDSNTVFNIQGKGDGAYQDSKYFSGGKFSTSLTGDANIRVGTKDNTIYAMKNYAGGLRIENKGEIIFDGASNIGFSVLTWVPDKSKYIAVEYPTYTNGGNQGEGSLDKYIPYIKLSADKPMKFYGDENVGIFFNTKNDNIAHNKGIHQGYFELYFDIGSKLDFDSSAVQKEAGRLNKVGYTSTTVDGNVGVYAISGQRQGVDYNSLAKSSVRYNVTDTATTKPYLNFLEKDPIHNLNFDKFNITFGKYAKNGFMFLAKNGTVIDIQAGAQSDFSDGINGTNTLEADTGAKTIIAYAEGKWTANGTGLTELTGTDLENKPTEIIVDKKLHMVSKEGVAFFAKDGGKITVKKDAEARGYKSVLAYAEAGTVDISSNIKAQDENVITLSEKYQNIGAYTKNGGTITVGGNATINGLAALADGVNAKVYLNGTDNIVNTGTGGGLFATNGGIVEFNGGTIVNKDNSLARGLSQNDHDAVTPFHVENSGKIIFKNGATTNIEMYDGILVSGEDSDYTIGTGGTNKYQGMSNVKVKLMKDGVNLGIFKNLDLTWAGNSGLTTFTNGLLAIPKFGALSTNGKSFKTTLVEGKLTVNSNVNLADNSDQFNGILMERELVTINSGKTITGNGKGLSMGSNSGAASNAESGYINKGTVNITGGTTSSGIAGINVSYGQILNDTTGIVEIDNGAGLYGTNGSKIVNKGTVTVTGSGTGIAGLGKGNTTPAITYGDGKIQIENHGTINISGANSTGIYAENNKGAAQSDVIITNTKSLSLGDNSVGIALKSVSGVGGEINISGTGNSDIKVGTNGFGVYAEDSKLILDTNYGIETGDNGVGIYTKGSSTVGNTKTLNYKYFGSRTGSGIATLYSGSNATNNLNINLNNSTNTIAGMVGVFANGGGNFTNTGDITGKSNAVEFGIVADNNTNVINSGNITLGNASTLAKGNVGIYVKTANNITNTGSISVGDNSIALYGYGINHTNGNISVGNNGIGIFSQGGNVLLTAGTLTVSTNKAVGVFTSGANQTIASTNSMVIGDASYGFVIKGTGHNLTTNNGTVTLGNDSVFAYSDKTGTMTNRTQLLSTGSGNYGLYSAGNIKNLADINFASGVGNVGIYSTGGTAVNGDTGLGIRPRIIVNGTDSTNKLYGIGMAAGYYDEENKILKNTGNIVNYGTIDVLKSESIGMYAVGNGSTAKNYGTINLSGKNTVGMYLDQGAIGENYGTIKSVPNATNDGIKGVVALNGSIFKNYGQVTIDSPNATGYYYVNTQNYENKGGTITVSGDNAKETDTASQNDTTKRAKGIEIEVKIDPSGGSSTATVIRNGTAVKPIAIDTNIASPSAKKLTVGDTTLDLSSRLSSIPNMSRGSEIGMYVDTSGINYTNPIQGLDKLTNLKAVNLIFGTEASEYTTEKDIEIGPNILNPYNDVIRDVSSAGGGKVEFLMNSSNLTWIATATQNVDLTIAKLYLSKRPYTTFAKEKDTYNFMDGLEQRYGVEKEGTRERELFKKINKLGLNEIEQKLFVQAVDEMKGHQYANVQQRIQATGNILDKEFNYLRNEWSNPTKDSNKIKTFGVKGEYNTNTAGVIDYTNNAYGVAYVHEDETVRLGESVGWYAGIVHNTFKFKDFGNSKEEQLQAKVGLFKSVPFDENNSLNWRISGDVFAGYNKMNRKFLVVDEVFGSKGRYHTYGLGLKNEISKEFRLSESFTFKPYAALGLEYGRVSKISEKSGEMKLEVKANDYFSIKPEIGTELAYKHYFGANTMKVGVSVAYENELGRVANGKNKAKVAGTNADWYDLRGEKEDRTGNIKTDLNIDWDNQRVGVTASVGYDTKGHNVRAGVGLRVIF</sequence>
<dbReference type="SMART" id="SM00869">
    <property type="entry name" value="Autotransporter"/>
    <property type="match status" value="1"/>
</dbReference>
<dbReference type="InterPro" id="IPR005546">
    <property type="entry name" value="Autotransporte_beta"/>
</dbReference>
<accession>D6LJV1</accession>
<proteinExistence type="predicted"/>
<dbReference type="EMBL" id="GG770385">
    <property type="protein sequence ID" value="EFG27467.2"/>
    <property type="molecule type" value="Genomic_DNA"/>
</dbReference>
<evidence type="ECO:0000259" key="2">
    <source>
        <dbReference type="PROSITE" id="PS51208"/>
    </source>
</evidence>
<feature type="domain" description="Autotransporter" evidence="2">
    <location>
        <begin position="2048"/>
        <end position="2341"/>
    </location>
</feature>
<organism evidence="3 4">
    <name type="scientific">Fusobacterium periodonticum 1_1_41FAA</name>
    <dbReference type="NCBI Taxonomy" id="469621"/>
    <lineage>
        <taxon>Bacteria</taxon>
        <taxon>Fusobacteriati</taxon>
        <taxon>Fusobacteriota</taxon>
        <taxon>Fusobacteriia</taxon>
        <taxon>Fusobacteriales</taxon>
        <taxon>Fusobacteriaceae</taxon>
        <taxon>Fusobacterium</taxon>
    </lineage>
</organism>
<protein>
    <submittedName>
        <fullName evidence="3">Outer membrane protein</fullName>
    </submittedName>
</protein>